<accession>A0A9Q0G103</accession>
<comment type="caution">
    <text evidence="1">The sequence shown here is derived from an EMBL/GenBank/DDBJ whole genome shotgun (WGS) entry which is preliminary data.</text>
</comment>
<gene>
    <name evidence="1" type="ORF">Tsubulata_004885</name>
</gene>
<evidence type="ECO:0000313" key="1">
    <source>
        <dbReference type="EMBL" id="KAJ4841608.1"/>
    </source>
</evidence>
<proteinExistence type="predicted"/>
<dbReference type="OrthoDB" id="638130at2759"/>
<keyword evidence="2" id="KW-1185">Reference proteome</keyword>
<dbReference type="EMBL" id="JAKUCV010002721">
    <property type="protein sequence ID" value="KAJ4841608.1"/>
    <property type="molecule type" value="Genomic_DNA"/>
</dbReference>
<protein>
    <recommendedName>
        <fullName evidence="3">F-box domain-containing protein</fullName>
    </recommendedName>
</protein>
<evidence type="ECO:0000313" key="2">
    <source>
        <dbReference type="Proteomes" id="UP001141552"/>
    </source>
</evidence>
<dbReference type="SUPFAM" id="SSF81383">
    <property type="entry name" value="F-box domain"/>
    <property type="match status" value="1"/>
</dbReference>
<dbReference type="Proteomes" id="UP001141552">
    <property type="component" value="Unassembled WGS sequence"/>
</dbReference>
<sequence length="242" mass="27092">MAIIMDSNSRQWSALPSDLLVMISGCLESRLDIHRFRGVCHSWWSSVPLPHPPLVLKLPYPICQDTSEPMYGITTGHLTITESSVLSITPLPGTQTTSNSIFTTTAPWIFRVQFLESGKLVFKDLLSSAPVGDKYNRRLPQVLDLLDYSVKELGRTYRLEFVDQYQPFRASSRRLQVSSGVNKVAVTSSFCKIGDGFTVMVLKNDGKLAVWRIGEDKRINVGETTKNKLGLDPQSDRKSNVN</sequence>
<reference evidence="1" key="2">
    <citation type="journal article" date="2023" name="Plants (Basel)">
        <title>Annotation of the Turnera subulata (Passifloraceae) Draft Genome Reveals the S-Locus Evolved after the Divergence of Turneroideae from Passifloroideae in a Stepwise Manner.</title>
        <authorList>
            <person name="Henning P.M."/>
            <person name="Roalson E.H."/>
            <person name="Mir W."/>
            <person name="McCubbin A.G."/>
            <person name="Shore J.S."/>
        </authorList>
    </citation>
    <scope>NUCLEOTIDE SEQUENCE</scope>
    <source>
        <strain evidence="1">F60SS</strain>
    </source>
</reference>
<dbReference type="AlphaFoldDB" id="A0A9Q0G103"/>
<dbReference type="PANTHER" id="PTHR47123">
    <property type="entry name" value="F-BOX PROTEIN SKIP23"/>
    <property type="match status" value="1"/>
</dbReference>
<dbReference type="InterPro" id="IPR036047">
    <property type="entry name" value="F-box-like_dom_sf"/>
</dbReference>
<name>A0A9Q0G103_9ROSI</name>
<evidence type="ECO:0008006" key="3">
    <source>
        <dbReference type="Google" id="ProtNLM"/>
    </source>
</evidence>
<reference evidence="1" key="1">
    <citation type="submission" date="2022-02" db="EMBL/GenBank/DDBJ databases">
        <authorList>
            <person name="Henning P.M."/>
            <person name="McCubbin A.G."/>
            <person name="Shore J.S."/>
        </authorList>
    </citation>
    <scope>NUCLEOTIDE SEQUENCE</scope>
    <source>
        <strain evidence="1">F60SS</strain>
        <tissue evidence="1">Leaves</tissue>
    </source>
</reference>
<organism evidence="1 2">
    <name type="scientific">Turnera subulata</name>
    <dbReference type="NCBI Taxonomy" id="218843"/>
    <lineage>
        <taxon>Eukaryota</taxon>
        <taxon>Viridiplantae</taxon>
        <taxon>Streptophyta</taxon>
        <taxon>Embryophyta</taxon>
        <taxon>Tracheophyta</taxon>
        <taxon>Spermatophyta</taxon>
        <taxon>Magnoliopsida</taxon>
        <taxon>eudicotyledons</taxon>
        <taxon>Gunneridae</taxon>
        <taxon>Pentapetalae</taxon>
        <taxon>rosids</taxon>
        <taxon>fabids</taxon>
        <taxon>Malpighiales</taxon>
        <taxon>Passifloraceae</taxon>
        <taxon>Turnera</taxon>
    </lineage>
</organism>
<dbReference type="PANTHER" id="PTHR47123:SF3">
    <property type="entry name" value="DUF295 DOMAIN-CONTAINING PROTEIN"/>
    <property type="match status" value="1"/>
</dbReference>
<dbReference type="InterPro" id="IPR051304">
    <property type="entry name" value="SCF_F-box_domain"/>
</dbReference>